<dbReference type="EMBL" id="KQ483535">
    <property type="protein sequence ID" value="KYP47187.1"/>
    <property type="molecule type" value="Genomic_DNA"/>
</dbReference>
<reference evidence="4" key="1">
    <citation type="journal article" date="2012" name="Nat. Biotechnol.">
        <title>Draft genome sequence of pigeonpea (Cajanus cajan), an orphan legume crop of resource-poor farmers.</title>
        <authorList>
            <person name="Varshney R.K."/>
            <person name="Chen W."/>
            <person name="Li Y."/>
            <person name="Bharti A.K."/>
            <person name="Saxena R.K."/>
            <person name="Schlueter J.A."/>
            <person name="Donoghue M.T."/>
            <person name="Azam S."/>
            <person name="Fan G."/>
            <person name="Whaley A.M."/>
            <person name="Farmer A.D."/>
            <person name="Sheridan J."/>
            <person name="Iwata A."/>
            <person name="Tuteja R."/>
            <person name="Penmetsa R.V."/>
            <person name="Wu W."/>
            <person name="Upadhyaya H.D."/>
            <person name="Yang S.P."/>
            <person name="Shah T."/>
            <person name="Saxena K.B."/>
            <person name="Michael T."/>
            <person name="McCombie W.R."/>
            <person name="Yang B."/>
            <person name="Zhang G."/>
            <person name="Yang H."/>
            <person name="Wang J."/>
            <person name="Spillane C."/>
            <person name="Cook D.R."/>
            <person name="May G.D."/>
            <person name="Xu X."/>
            <person name="Jackson S.A."/>
        </authorList>
    </citation>
    <scope>NUCLEOTIDE SEQUENCE [LARGE SCALE GENOMIC DNA]</scope>
</reference>
<sequence length="427" mass="49301">MHDGIIRSLQGVRHMKGLKKNLLSVGQLDDLGCKIHVEGGILKVVKNNLIVMKAEKITVNLYMLLGDTLQEADASVATIKEEEATMMWNYRLGHMSERGLKILVDQNFLSGLKTVNLPFCEHCTISKQHRLKFAKVTARRKHILDLIHSDVWESPEISMGGAKCFVSFINDYSWRLWVYPIKKKSYVFPVFKEFKAQVKLDTGKRIKCLRIDNGGEYIDGDFLAFCKQEGIKRQFTIAHTPGLKQAPRCWYKRFDSFIINLKYNRLSSDHYTYYKRFEKNDFIILLLYVDDMLVVGSNKVRVQELKAQLAREFDMKGLGPANKILGMQIHRDRKNRKIWLSQNNYFQKILRRFNMQDCKPILTPLPVNYKLSSSMCPNNEAERMEMSQVPYASAVGSLMYAMICTRPDIAHAVGAISRFMANPGREH</sequence>
<dbReference type="Proteomes" id="UP000075243">
    <property type="component" value="Unassembled WGS sequence"/>
</dbReference>
<dbReference type="Pfam" id="PF13976">
    <property type="entry name" value="gag_pre-integrs"/>
    <property type="match status" value="1"/>
</dbReference>
<keyword evidence="2" id="KW-0378">Hydrolase</keyword>
<dbReference type="Gene3D" id="3.30.420.10">
    <property type="entry name" value="Ribonuclease H-like superfamily/Ribonuclease H"/>
    <property type="match status" value="1"/>
</dbReference>
<proteinExistence type="predicted"/>
<dbReference type="GO" id="GO:0016787">
    <property type="term" value="F:hydrolase activity"/>
    <property type="evidence" value="ECO:0007669"/>
    <property type="project" value="UniProtKB-KW"/>
</dbReference>
<name>A0A151RXK0_CAJCA</name>
<dbReference type="PANTHER" id="PTHR42648">
    <property type="entry name" value="TRANSPOSASE, PUTATIVE-RELATED"/>
    <property type="match status" value="1"/>
</dbReference>
<accession>A0A151RXK0</accession>
<dbReference type="GO" id="GO:0046872">
    <property type="term" value="F:metal ion binding"/>
    <property type="evidence" value="ECO:0007669"/>
    <property type="project" value="UniProtKB-KW"/>
</dbReference>
<dbReference type="InterPro" id="IPR043502">
    <property type="entry name" value="DNA/RNA_pol_sf"/>
</dbReference>
<evidence type="ECO:0000256" key="1">
    <source>
        <dbReference type="ARBA" id="ARBA00022723"/>
    </source>
</evidence>
<dbReference type="GO" id="GO:0015074">
    <property type="term" value="P:DNA integration"/>
    <property type="evidence" value="ECO:0007669"/>
    <property type="project" value="InterPro"/>
</dbReference>
<evidence type="ECO:0000313" key="5">
    <source>
        <dbReference type="Proteomes" id="UP000075243"/>
    </source>
</evidence>
<dbReference type="InterPro" id="IPR001584">
    <property type="entry name" value="Integrase_cat-core"/>
</dbReference>
<dbReference type="Pfam" id="PF07727">
    <property type="entry name" value="RVT_2"/>
    <property type="match status" value="1"/>
</dbReference>
<dbReference type="InterPro" id="IPR025724">
    <property type="entry name" value="GAG-pre-integrase_dom"/>
</dbReference>
<dbReference type="PANTHER" id="PTHR42648:SF28">
    <property type="entry name" value="TRANSPOSON-ENCODED PROTEIN WITH RIBONUCLEASE H-LIKE AND RETROVIRUS ZINC FINGER-LIKE DOMAINS"/>
    <property type="match status" value="1"/>
</dbReference>
<dbReference type="SUPFAM" id="SSF56672">
    <property type="entry name" value="DNA/RNA polymerases"/>
    <property type="match status" value="1"/>
</dbReference>
<dbReference type="PROSITE" id="PS50994">
    <property type="entry name" value="INTEGRASE"/>
    <property type="match status" value="1"/>
</dbReference>
<feature type="domain" description="Integrase catalytic" evidence="3">
    <location>
        <begin position="137"/>
        <end position="241"/>
    </location>
</feature>
<dbReference type="InterPro" id="IPR013103">
    <property type="entry name" value="RVT_2"/>
</dbReference>
<organism evidence="4 5">
    <name type="scientific">Cajanus cajan</name>
    <name type="common">Pigeon pea</name>
    <name type="synonym">Cajanus indicus</name>
    <dbReference type="NCBI Taxonomy" id="3821"/>
    <lineage>
        <taxon>Eukaryota</taxon>
        <taxon>Viridiplantae</taxon>
        <taxon>Streptophyta</taxon>
        <taxon>Embryophyta</taxon>
        <taxon>Tracheophyta</taxon>
        <taxon>Spermatophyta</taxon>
        <taxon>Magnoliopsida</taxon>
        <taxon>eudicotyledons</taxon>
        <taxon>Gunneridae</taxon>
        <taxon>Pentapetalae</taxon>
        <taxon>rosids</taxon>
        <taxon>fabids</taxon>
        <taxon>Fabales</taxon>
        <taxon>Fabaceae</taxon>
        <taxon>Papilionoideae</taxon>
        <taxon>50 kb inversion clade</taxon>
        <taxon>NPAAA clade</taxon>
        <taxon>indigoferoid/millettioid clade</taxon>
        <taxon>Phaseoleae</taxon>
        <taxon>Cajanus</taxon>
    </lineage>
</organism>
<dbReference type="SUPFAM" id="SSF53098">
    <property type="entry name" value="Ribonuclease H-like"/>
    <property type="match status" value="1"/>
</dbReference>
<dbReference type="Gramene" id="C.cajan_27742.t">
    <property type="protein sequence ID" value="C.cajan_27742.t"/>
    <property type="gene ID" value="C.cajan_27742"/>
</dbReference>
<keyword evidence="5" id="KW-1185">Reference proteome</keyword>
<dbReference type="InterPro" id="IPR012337">
    <property type="entry name" value="RNaseH-like_sf"/>
</dbReference>
<evidence type="ECO:0000313" key="4">
    <source>
        <dbReference type="EMBL" id="KYP47187.1"/>
    </source>
</evidence>
<dbReference type="AlphaFoldDB" id="A0A151RXK0"/>
<gene>
    <name evidence="4" type="ORF">KK1_031211</name>
</gene>
<evidence type="ECO:0000256" key="2">
    <source>
        <dbReference type="ARBA" id="ARBA00022801"/>
    </source>
</evidence>
<dbReference type="OMA" id="CEHCTIS"/>
<protein>
    <submittedName>
        <fullName evidence="4">Retrovirus-related Pol polyprotein from transposon TNT 1-94</fullName>
    </submittedName>
</protein>
<dbReference type="InterPro" id="IPR039537">
    <property type="entry name" value="Retrotran_Ty1/copia-like"/>
</dbReference>
<evidence type="ECO:0000259" key="3">
    <source>
        <dbReference type="PROSITE" id="PS50994"/>
    </source>
</evidence>
<dbReference type="InterPro" id="IPR036397">
    <property type="entry name" value="RNaseH_sf"/>
</dbReference>
<keyword evidence="1" id="KW-0479">Metal-binding</keyword>
<dbReference type="GO" id="GO:0003676">
    <property type="term" value="F:nucleic acid binding"/>
    <property type="evidence" value="ECO:0007669"/>
    <property type="project" value="InterPro"/>
</dbReference>